<comment type="similarity">
    <text evidence="2">Belongs to the ESS2 family.</text>
</comment>
<keyword evidence="3" id="KW-0539">Nucleus</keyword>
<accession>V5GL00</accession>
<dbReference type="AlphaFoldDB" id="V5GL00"/>
<sequence>MPLRKEPPTPRTAAVDTRLDPSHNHAPSTLGPLIPFKAGQTSLRQQAILTEDEYTSALSSIIKRDFFPELDRITAENAYLAAVEDGDSVRIRDALDRLLRFDGGKAEGMPRKLRRRDVPRATPSARSEKGEWDDTPIASGSSRVFNPTFTPALSTPGPVDVDDEDTAEPPSGITPNLDLSLASFQAQYTSEDNASFAQLLDRDKQERKRKHAHLFAREKASAENRKRIVATEQQEALKGKQLAIEANPDHPKLLQQGMPTLLIEGSDVGEKGKRKQSGKDPMDDLVLVPEPRSDPRPPATGLNRRKYTARNALLYDADANEDHLRAPPLATLPDPKPRTNFAALRFDDSAPTASEVDESDPSWSPSSTRVDAAIARGRAGSLSTSEQTPKVNGYGFVTPYSTPQHGRGEDELRVYNAIKARRAETSGGFELPQYSKRERVAQGLTATPKGGMTPYGQAKYGGLTGLRARGFASPKSRKGGLTPAGKALLDRSTRGGTPLAGQGVASPMSNRTSTSRERRIGDRGWTPTPRHTQGKR</sequence>
<feature type="region of interest" description="Disordered" evidence="4">
    <location>
        <begin position="110"/>
        <end position="175"/>
    </location>
</feature>
<feature type="region of interest" description="Disordered" evidence="4">
    <location>
        <begin position="264"/>
        <end position="307"/>
    </location>
</feature>
<name>V5GL00_KALBG</name>
<evidence type="ECO:0008006" key="7">
    <source>
        <dbReference type="Google" id="ProtNLM"/>
    </source>
</evidence>
<dbReference type="InterPro" id="IPR019148">
    <property type="entry name" value="Nuclear_protein_DGCR14_ESS-2"/>
</dbReference>
<organism evidence="5 6">
    <name type="scientific">Kalmanozyma brasiliensis (strain GHG001)</name>
    <name type="common">Yeast</name>
    <name type="synonym">Pseudozyma brasiliensis</name>
    <dbReference type="NCBI Taxonomy" id="1365824"/>
    <lineage>
        <taxon>Eukaryota</taxon>
        <taxon>Fungi</taxon>
        <taxon>Dikarya</taxon>
        <taxon>Basidiomycota</taxon>
        <taxon>Ustilaginomycotina</taxon>
        <taxon>Ustilaginomycetes</taxon>
        <taxon>Ustilaginales</taxon>
        <taxon>Ustilaginaceae</taxon>
        <taxon>Kalmanozyma</taxon>
    </lineage>
</organism>
<reference evidence="6" key="1">
    <citation type="journal article" date="2013" name="Genome Announc.">
        <title>Draft genome sequence of Pseudozyma brasiliensis sp. nov. strain GHG001, a high producer of endo-1,4-xylanase isolated from an insect pest of sugarcane.</title>
        <authorList>
            <person name="Oliveira J.V.D.C."/>
            <person name="dos Santos R.A.C."/>
            <person name="Borges T.A."/>
            <person name="Riano-Pachon D.M."/>
            <person name="Goldman G.H."/>
        </authorList>
    </citation>
    <scope>NUCLEOTIDE SEQUENCE [LARGE SCALE GENOMIC DNA]</scope>
    <source>
        <strain evidence="6">GHG001</strain>
    </source>
</reference>
<gene>
    <name evidence="5" type="ORF">PSEUBRA_SCAF3g04125</name>
</gene>
<feature type="region of interest" description="Disordered" evidence="4">
    <location>
        <begin position="348"/>
        <end position="409"/>
    </location>
</feature>
<dbReference type="RefSeq" id="XP_016291621.1">
    <property type="nucleotide sequence ID" value="XM_016438062.1"/>
</dbReference>
<proteinExistence type="inferred from homology"/>
<evidence type="ECO:0000256" key="3">
    <source>
        <dbReference type="ARBA" id="ARBA00023242"/>
    </source>
</evidence>
<dbReference type="PANTHER" id="PTHR12940:SF0">
    <property type="entry name" value="SPLICING FACTOR ESS-2 HOMOLOG"/>
    <property type="match status" value="1"/>
</dbReference>
<feature type="compositionally biased region" description="Polar residues" evidence="4">
    <location>
        <begin position="381"/>
        <end position="390"/>
    </location>
</feature>
<feature type="region of interest" description="Disordered" evidence="4">
    <location>
        <begin position="469"/>
        <end position="536"/>
    </location>
</feature>
<dbReference type="eggNOG" id="KOG2627">
    <property type="taxonomic scope" value="Eukaryota"/>
</dbReference>
<evidence type="ECO:0000256" key="1">
    <source>
        <dbReference type="ARBA" id="ARBA00004123"/>
    </source>
</evidence>
<evidence type="ECO:0000256" key="2">
    <source>
        <dbReference type="ARBA" id="ARBA00009072"/>
    </source>
</evidence>
<evidence type="ECO:0000256" key="4">
    <source>
        <dbReference type="SAM" id="MobiDB-lite"/>
    </source>
</evidence>
<dbReference type="OrthoDB" id="19679at2759"/>
<dbReference type="PANTHER" id="PTHR12940">
    <property type="entry name" value="ES-2 PROTEIN - RELATED"/>
    <property type="match status" value="1"/>
</dbReference>
<protein>
    <recommendedName>
        <fullName evidence="7">Protein DGCR14</fullName>
    </recommendedName>
</protein>
<feature type="compositionally biased region" description="Polar residues" evidence="4">
    <location>
        <begin position="138"/>
        <end position="153"/>
    </location>
</feature>
<feature type="region of interest" description="Disordered" evidence="4">
    <location>
        <begin position="1"/>
        <end position="34"/>
    </location>
</feature>
<dbReference type="GO" id="GO:0071013">
    <property type="term" value="C:catalytic step 2 spliceosome"/>
    <property type="evidence" value="ECO:0007669"/>
    <property type="project" value="TreeGrafter"/>
</dbReference>
<dbReference type="OMA" id="DAFQRNY"/>
<dbReference type="EMBL" id="KI545873">
    <property type="protein sequence ID" value="EST06632.1"/>
    <property type="molecule type" value="Genomic_DNA"/>
</dbReference>
<dbReference type="GeneID" id="27420740"/>
<dbReference type="Proteomes" id="UP000019377">
    <property type="component" value="Unassembled WGS sequence"/>
</dbReference>
<dbReference type="STRING" id="1365824.V5GL00"/>
<dbReference type="Pfam" id="PF09751">
    <property type="entry name" value="Es2"/>
    <property type="match status" value="1"/>
</dbReference>
<evidence type="ECO:0000313" key="5">
    <source>
        <dbReference type="EMBL" id="EST06632.1"/>
    </source>
</evidence>
<dbReference type="HOGENOM" id="CLU_024820_2_0_1"/>
<comment type="subcellular location">
    <subcellularLocation>
        <location evidence="1">Nucleus</location>
    </subcellularLocation>
</comment>
<evidence type="ECO:0000313" key="6">
    <source>
        <dbReference type="Proteomes" id="UP000019377"/>
    </source>
</evidence>
<keyword evidence="6" id="KW-1185">Reference proteome</keyword>